<sequence length="203" mass="21298">MLGQIFTHKGDHFPPNISCTRFNSLAPPFSITSAVSPIFNLIKMYPQIIFLGLAANTVSAIDGYFHLGGNCDGPATVCRDMNPGFCCTTGGANTIGYRGIPTDWTISAEGMSGGGCTNFGVRNTASNTNFLCLTPAPGGGPFTGTRYEFGSKKRAESPLACPGGADNSNSKPCVSTQKADELVLADGARYNIAALEDDVVHEM</sequence>
<dbReference type="EMBL" id="JAPCWZ010000003">
    <property type="protein sequence ID" value="KAK8875014.1"/>
    <property type="molecule type" value="Genomic_DNA"/>
</dbReference>
<proteinExistence type="predicted"/>
<name>A0ABR2JB22_9PEZI</name>
<gene>
    <name evidence="1" type="ORF">PGQ11_005528</name>
</gene>
<keyword evidence="2" id="KW-1185">Reference proteome</keyword>
<evidence type="ECO:0000313" key="2">
    <source>
        <dbReference type="Proteomes" id="UP001390339"/>
    </source>
</evidence>
<protein>
    <submittedName>
        <fullName evidence="1">Secreted protein</fullName>
    </submittedName>
</protein>
<organism evidence="1 2">
    <name type="scientific">Apiospora arundinis</name>
    <dbReference type="NCBI Taxonomy" id="335852"/>
    <lineage>
        <taxon>Eukaryota</taxon>
        <taxon>Fungi</taxon>
        <taxon>Dikarya</taxon>
        <taxon>Ascomycota</taxon>
        <taxon>Pezizomycotina</taxon>
        <taxon>Sordariomycetes</taxon>
        <taxon>Xylariomycetidae</taxon>
        <taxon>Amphisphaeriales</taxon>
        <taxon>Apiosporaceae</taxon>
        <taxon>Apiospora</taxon>
    </lineage>
</organism>
<evidence type="ECO:0000313" key="1">
    <source>
        <dbReference type="EMBL" id="KAK8875014.1"/>
    </source>
</evidence>
<comment type="caution">
    <text evidence="1">The sequence shown here is derived from an EMBL/GenBank/DDBJ whole genome shotgun (WGS) entry which is preliminary data.</text>
</comment>
<accession>A0ABR2JB22</accession>
<dbReference type="Proteomes" id="UP001390339">
    <property type="component" value="Unassembled WGS sequence"/>
</dbReference>
<reference evidence="1 2" key="1">
    <citation type="journal article" date="2024" name="IMA Fungus">
        <title>Apiospora arundinis, a panoply of carbohydrate-active enzymes and secondary metabolites.</title>
        <authorList>
            <person name="Sorensen T."/>
            <person name="Petersen C."/>
            <person name="Muurmann A.T."/>
            <person name="Christiansen J.V."/>
            <person name="Brundto M.L."/>
            <person name="Overgaard C.K."/>
            <person name="Boysen A.T."/>
            <person name="Wollenberg R.D."/>
            <person name="Larsen T.O."/>
            <person name="Sorensen J.L."/>
            <person name="Nielsen K.L."/>
            <person name="Sondergaard T.E."/>
        </authorList>
    </citation>
    <scope>NUCLEOTIDE SEQUENCE [LARGE SCALE GENOMIC DNA]</scope>
    <source>
        <strain evidence="1 2">AAU 773</strain>
    </source>
</reference>